<dbReference type="Proteomes" id="UP001152523">
    <property type="component" value="Unassembled WGS sequence"/>
</dbReference>
<gene>
    <name evidence="1" type="ORF">CEPIT_LOCUS27923</name>
</gene>
<reference evidence="1" key="1">
    <citation type="submission" date="2022-07" db="EMBL/GenBank/DDBJ databases">
        <authorList>
            <person name="Macas J."/>
            <person name="Novak P."/>
            <person name="Neumann P."/>
        </authorList>
    </citation>
    <scope>NUCLEOTIDE SEQUENCE</scope>
</reference>
<accession>A0AAV0EUP0</accession>
<evidence type="ECO:0000313" key="2">
    <source>
        <dbReference type="Proteomes" id="UP001152523"/>
    </source>
</evidence>
<evidence type="ECO:0000313" key="1">
    <source>
        <dbReference type="EMBL" id="CAH9126939.1"/>
    </source>
</evidence>
<comment type="caution">
    <text evidence="1">The sequence shown here is derived from an EMBL/GenBank/DDBJ whole genome shotgun (WGS) entry which is preliminary data.</text>
</comment>
<dbReference type="AlphaFoldDB" id="A0AAV0EUP0"/>
<keyword evidence="2" id="KW-1185">Reference proteome</keyword>
<sequence length="119" mass="14280">MTPTLNTWTLVKLTIQRSRFPEKQFFSQFVQLWTDKVTSFSSGTNLMSQYPSSEQKLKYMRHPTKLCCRLEKLSYWLPASLFNLCRVHSEDILTIQKQYEMVHLSSCHYYIISYVFKMF</sequence>
<organism evidence="1 2">
    <name type="scientific">Cuscuta epithymum</name>
    <dbReference type="NCBI Taxonomy" id="186058"/>
    <lineage>
        <taxon>Eukaryota</taxon>
        <taxon>Viridiplantae</taxon>
        <taxon>Streptophyta</taxon>
        <taxon>Embryophyta</taxon>
        <taxon>Tracheophyta</taxon>
        <taxon>Spermatophyta</taxon>
        <taxon>Magnoliopsida</taxon>
        <taxon>eudicotyledons</taxon>
        <taxon>Gunneridae</taxon>
        <taxon>Pentapetalae</taxon>
        <taxon>asterids</taxon>
        <taxon>lamiids</taxon>
        <taxon>Solanales</taxon>
        <taxon>Convolvulaceae</taxon>
        <taxon>Cuscuteae</taxon>
        <taxon>Cuscuta</taxon>
        <taxon>Cuscuta subgen. Cuscuta</taxon>
    </lineage>
</organism>
<name>A0AAV0EUP0_9ASTE</name>
<dbReference type="EMBL" id="CAMAPF010000945">
    <property type="protein sequence ID" value="CAH9126939.1"/>
    <property type="molecule type" value="Genomic_DNA"/>
</dbReference>
<proteinExistence type="predicted"/>
<protein>
    <submittedName>
        <fullName evidence="1">Uncharacterized protein</fullName>
    </submittedName>
</protein>